<evidence type="ECO:0000313" key="1">
    <source>
        <dbReference type="EMBL" id="KAF2547793.1"/>
    </source>
</evidence>
<protein>
    <submittedName>
        <fullName evidence="1">Uncharacterized protein</fullName>
    </submittedName>
</protein>
<dbReference type="EMBL" id="QGKY02001925">
    <property type="protein sequence ID" value="KAF2547793.1"/>
    <property type="molecule type" value="Genomic_DNA"/>
</dbReference>
<reference evidence="1" key="1">
    <citation type="submission" date="2019-12" db="EMBL/GenBank/DDBJ databases">
        <title>Genome sequencing and annotation of Brassica cretica.</title>
        <authorList>
            <person name="Studholme D.J."/>
            <person name="Sarris P.F."/>
        </authorList>
    </citation>
    <scope>NUCLEOTIDE SEQUENCE</scope>
    <source>
        <strain evidence="1">PFS-102/07</strain>
        <tissue evidence="1">Leaf</tissue>
    </source>
</reference>
<proteinExistence type="predicted"/>
<sequence length="93" mass="10854">MDLQRNCCGDAALCHCYENLFYVVYGREGHLLADPSFFRPDVETLQNFKIGDERERMPEPIVCAFGVLKKCVAKHSYNHRFFLSHAHCRCNRD</sequence>
<name>A0A8S9GPP0_BRACR</name>
<accession>A0A8S9GPP0</accession>
<dbReference type="AlphaFoldDB" id="A0A8S9GPP0"/>
<gene>
    <name evidence="1" type="ORF">F2Q70_00023552</name>
</gene>
<organism evidence="1">
    <name type="scientific">Brassica cretica</name>
    <name type="common">Mustard</name>
    <dbReference type="NCBI Taxonomy" id="69181"/>
    <lineage>
        <taxon>Eukaryota</taxon>
        <taxon>Viridiplantae</taxon>
        <taxon>Streptophyta</taxon>
        <taxon>Embryophyta</taxon>
        <taxon>Tracheophyta</taxon>
        <taxon>Spermatophyta</taxon>
        <taxon>Magnoliopsida</taxon>
        <taxon>eudicotyledons</taxon>
        <taxon>Gunneridae</taxon>
        <taxon>Pentapetalae</taxon>
        <taxon>rosids</taxon>
        <taxon>malvids</taxon>
        <taxon>Brassicales</taxon>
        <taxon>Brassicaceae</taxon>
        <taxon>Brassiceae</taxon>
        <taxon>Brassica</taxon>
    </lineage>
</organism>
<comment type="caution">
    <text evidence="1">The sequence shown here is derived from an EMBL/GenBank/DDBJ whole genome shotgun (WGS) entry which is preliminary data.</text>
</comment>